<keyword evidence="5" id="KW-0378">Hydrolase</keyword>
<dbReference type="InterPro" id="IPR008597">
    <property type="entry name" value="Invert_lysozyme"/>
</dbReference>
<keyword evidence="6" id="KW-0326">Glycosidase</keyword>
<dbReference type="PROSITE" id="PS00018">
    <property type="entry name" value="EF_HAND_1"/>
    <property type="match status" value="1"/>
</dbReference>
<accession>A0A1B6DLQ0</accession>
<dbReference type="Gene3D" id="1.10.530.10">
    <property type="match status" value="1"/>
</dbReference>
<evidence type="ECO:0000256" key="1">
    <source>
        <dbReference type="ARBA" id="ARBA00000632"/>
    </source>
</evidence>
<gene>
    <name evidence="8" type="ORF">g.33505</name>
</gene>
<dbReference type="CDD" id="cd16890">
    <property type="entry name" value="lyz_i"/>
    <property type="match status" value="1"/>
</dbReference>
<dbReference type="PANTHER" id="PTHR11195:SF22">
    <property type="entry name" value="LYSOZYME"/>
    <property type="match status" value="1"/>
</dbReference>
<dbReference type="FunFam" id="1.10.530.10:FF:000019">
    <property type="entry name" value="lysozyme"/>
    <property type="match status" value="1"/>
</dbReference>
<dbReference type="AlphaFoldDB" id="A0A1B6DLQ0"/>
<proteinExistence type="predicted"/>
<evidence type="ECO:0000256" key="5">
    <source>
        <dbReference type="ARBA" id="ARBA00022801"/>
    </source>
</evidence>
<dbReference type="InterPro" id="IPR023346">
    <property type="entry name" value="Lysozyme-like_dom_sf"/>
</dbReference>
<dbReference type="SUPFAM" id="SSF53955">
    <property type="entry name" value="Lysozyme-like"/>
    <property type="match status" value="1"/>
</dbReference>
<keyword evidence="4" id="KW-0081">Bacteriolytic enzyme</keyword>
<feature type="disulfide bond" evidence="7">
    <location>
        <begin position="63"/>
        <end position="68"/>
    </location>
</feature>
<reference evidence="8" key="1">
    <citation type="submission" date="2015-12" db="EMBL/GenBank/DDBJ databases">
        <title>De novo transcriptome assembly of four potential Pierce s Disease insect vectors from Arizona vineyards.</title>
        <authorList>
            <person name="Tassone E.E."/>
        </authorList>
    </citation>
    <scope>NUCLEOTIDE SEQUENCE</scope>
</reference>
<protein>
    <recommendedName>
        <fullName evidence="2">lysozyme</fullName>
        <ecNumber evidence="2">3.2.1.17</ecNumber>
    </recommendedName>
</protein>
<keyword evidence="7" id="KW-1015">Disulfide bond</keyword>
<dbReference type="EMBL" id="GEDC01010703">
    <property type="protein sequence ID" value="JAS26595.1"/>
    <property type="molecule type" value="Transcribed_RNA"/>
</dbReference>
<feature type="disulfide bond" evidence="7">
    <location>
        <begin position="100"/>
        <end position="106"/>
    </location>
</feature>
<dbReference type="Pfam" id="PF05497">
    <property type="entry name" value="Destabilase"/>
    <property type="match status" value="1"/>
</dbReference>
<evidence type="ECO:0000256" key="7">
    <source>
        <dbReference type="PIRSR" id="PIRSR608597-3"/>
    </source>
</evidence>
<evidence type="ECO:0000256" key="3">
    <source>
        <dbReference type="ARBA" id="ARBA00022529"/>
    </source>
</evidence>
<feature type="non-terminal residue" evidence="8">
    <location>
        <position position="1"/>
    </location>
</feature>
<dbReference type="GO" id="GO:0003796">
    <property type="term" value="F:lysozyme activity"/>
    <property type="evidence" value="ECO:0007669"/>
    <property type="project" value="UniProtKB-EC"/>
</dbReference>
<evidence type="ECO:0000256" key="6">
    <source>
        <dbReference type="ARBA" id="ARBA00023295"/>
    </source>
</evidence>
<evidence type="ECO:0000256" key="4">
    <source>
        <dbReference type="ARBA" id="ARBA00022638"/>
    </source>
</evidence>
<sequence>HRCLNRSRDCVMALTAGVVFVAIFCSCAFRVSAIVTPIETAVSEVCLGCICQAVSKCNATIGCSDGDCGMFRITKPYWIDAGKPTISLDNSEDDGAFSRCANDPVCAANTVRQYMSKFTKDCNRDGAINCLDFAAIHTYGGYADDCTIPLDKDFLEDFQLCINQIQGIDVRGSFD</sequence>
<organism evidence="8">
    <name type="scientific">Clastoptera arizonana</name>
    <name type="common">Arizona spittle bug</name>
    <dbReference type="NCBI Taxonomy" id="38151"/>
    <lineage>
        <taxon>Eukaryota</taxon>
        <taxon>Metazoa</taxon>
        <taxon>Ecdysozoa</taxon>
        <taxon>Arthropoda</taxon>
        <taxon>Hexapoda</taxon>
        <taxon>Insecta</taxon>
        <taxon>Pterygota</taxon>
        <taxon>Neoptera</taxon>
        <taxon>Paraneoptera</taxon>
        <taxon>Hemiptera</taxon>
        <taxon>Auchenorrhyncha</taxon>
        <taxon>Cercopoidea</taxon>
        <taxon>Clastopteridae</taxon>
        <taxon>Clastoptera</taxon>
    </lineage>
</organism>
<dbReference type="InterPro" id="IPR018247">
    <property type="entry name" value="EF_Hand_1_Ca_BS"/>
</dbReference>
<dbReference type="EC" id="3.2.1.17" evidence="2"/>
<name>A0A1B6DLQ0_9HEMI</name>
<dbReference type="GO" id="GO:0031640">
    <property type="term" value="P:killing of cells of another organism"/>
    <property type="evidence" value="ECO:0007669"/>
    <property type="project" value="UniProtKB-KW"/>
</dbReference>
<evidence type="ECO:0000256" key="2">
    <source>
        <dbReference type="ARBA" id="ARBA00012732"/>
    </source>
</evidence>
<dbReference type="PANTHER" id="PTHR11195">
    <property type="entry name" value="DESTABILASE-RELATED"/>
    <property type="match status" value="1"/>
</dbReference>
<evidence type="ECO:0000313" key="8">
    <source>
        <dbReference type="EMBL" id="JAS26595.1"/>
    </source>
</evidence>
<keyword evidence="3" id="KW-0929">Antimicrobial</keyword>
<dbReference type="GO" id="GO:0042742">
    <property type="term" value="P:defense response to bacterium"/>
    <property type="evidence" value="ECO:0007669"/>
    <property type="project" value="UniProtKB-KW"/>
</dbReference>
<feature type="disulfide bond" evidence="7">
    <location>
        <begin position="51"/>
        <end position="57"/>
    </location>
</feature>
<comment type="catalytic activity">
    <reaction evidence="1">
        <text>Hydrolysis of (1-&gt;4)-beta-linkages between N-acetylmuramic acid and N-acetyl-D-glucosamine residues in a peptidoglycan and between N-acetyl-D-glucosamine residues in chitodextrins.</text>
        <dbReference type="EC" id="3.2.1.17"/>
    </reaction>
</comment>
<feature type="disulfide bond" evidence="7">
    <location>
        <begin position="46"/>
        <end position="130"/>
    </location>
</feature>
<dbReference type="PROSITE" id="PS51909">
    <property type="entry name" value="LYSOZYME_I"/>
    <property type="match status" value="1"/>
</dbReference>